<dbReference type="InterPro" id="IPR050705">
    <property type="entry name" value="Cytochrome_P450_3A"/>
</dbReference>
<evidence type="ECO:0000256" key="4">
    <source>
        <dbReference type="ARBA" id="ARBA00022617"/>
    </source>
</evidence>
<dbReference type="FunFam" id="1.10.630.10:FF:000042">
    <property type="entry name" value="Cytochrome P450"/>
    <property type="match status" value="1"/>
</dbReference>
<evidence type="ECO:0000256" key="12">
    <source>
        <dbReference type="SAM" id="Phobius"/>
    </source>
</evidence>
<evidence type="ECO:0000256" key="11">
    <source>
        <dbReference type="RuleBase" id="RU000461"/>
    </source>
</evidence>
<gene>
    <name evidence="13" type="ORF">CHS0354_017293</name>
</gene>
<dbReference type="CDD" id="cd11055">
    <property type="entry name" value="CYP3A-like"/>
    <property type="match status" value="1"/>
</dbReference>
<keyword evidence="12" id="KW-1133">Transmembrane helix</keyword>
<keyword evidence="5 10" id="KW-0479">Metal-binding</keyword>
<feature type="binding site" description="axial binding residue" evidence="10">
    <location>
        <position position="454"/>
    </location>
    <ligand>
        <name>heme</name>
        <dbReference type="ChEBI" id="CHEBI:30413"/>
    </ligand>
    <ligandPart>
        <name>Fe</name>
        <dbReference type="ChEBI" id="CHEBI:18248"/>
    </ligandPart>
</feature>
<dbReference type="PRINTS" id="PR00463">
    <property type="entry name" value="EP450I"/>
</dbReference>
<dbReference type="GO" id="GO:0008395">
    <property type="term" value="F:steroid hydroxylase activity"/>
    <property type="evidence" value="ECO:0007669"/>
    <property type="project" value="TreeGrafter"/>
</dbReference>
<dbReference type="PROSITE" id="PS00086">
    <property type="entry name" value="CYTOCHROME_P450"/>
    <property type="match status" value="1"/>
</dbReference>
<dbReference type="SUPFAM" id="SSF48264">
    <property type="entry name" value="Cytochrome P450"/>
    <property type="match status" value="1"/>
</dbReference>
<keyword evidence="11" id="KW-0503">Monooxygenase</keyword>
<evidence type="ECO:0000256" key="2">
    <source>
        <dbReference type="ARBA" id="ARBA00004406"/>
    </source>
</evidence>
<sequence length="510" mass="58373">MSMGCCSLWTIFTWIFWSFLIFLLILVIYDQLWCMSFGMTIPGPRQIPIFGNLIEVIRSGTYEFELLSTKQYGRVYSSRAGGMFVINISDLDLLKKIFVKNFNSFSDRFEIKGSDPWPIYKSVFFLHGDDWTRVRKIITPTFSSGKLKLMIPEINRCGVVLAKIFQKNAQSKSSVNLKQLCGRFTMDVIASTAFGIQTNSMENPDDPFVTLAQKVFGSEFSSPGVILSVLFPRLAPLITKLGFGFWPNDSVQFFVSRTKEIIEDRKKGINTGRVDFIQLLLDAEEEVQEENQESGSQSSSKRLDMDEILGQAFLFFVAGYETTATLLTYFLYAMAAHPEIQEKLTEELDSVMGQEEPNYDNIHELKYLEQVVSETLRMYPPLLRMSRVATETVIIDGYKFPKGIGIQYPIYQIHHDPEYYHDPEEFMPDRFTPEARTNAHPLLFLSFGYGPRNCIGMRLALVEAKIAIVHILRSVKIVPCVETEIPLKFNLNETFLRPFKPVQVGVELHP</sequence>
<dbReference type="Pfam" id="PF00067">
    <property type="entry name" value="p450"/>
    <property type="match status" value="1"/>
</dbReference>
<dbReference type="InterPro" id="IPR017972">
    <property type="entry name" value="Cyt_P450_CS"/>
</dbReference>
<reference evidence="13" key="1">
    <citation type="journal article" date="2021" name="Genome Biol. Evol.">
        <title>A High-Quality Reference Genome for a Parasitic Bivalve with Doubly Uniparental Inheritance (Bivalvia: Unionida).</title>
        <authorList>
            <person name="Smith C.H."/>
        </authorList>
    </citation>
    <scope>NUCLEOTIDE SEQUENCE</scope>
    <source>
        <strain evidence="13">CHS0354</strain>
    </source>
</reference>
<evidence type="ECO:0000313" key="13">
    <source>
        <dbReference type="EMBL" id="KAK3603580.1"/>
    </source>
</evidence>
<feature type="transmembrane region" description="Helical" evidence="12">
    <location>
        <begin position="6"/>
        <end position="29"/>
    </location>
</feature>
<comment type="function">
    <text evidence="9">Cytochromes P450 are a group of heme-thiolate monooxygenases. They oxidize a variety of structurally unrelated compounds, including steroids, fatty acids, and xenobiotics.</text>
</comment>
<dbReference type="InterPro" id="IPR002401">
    <property type="entry name" value="Cyt_P450_E_grp-I"/>
</dbReference>
<protein>
    <recommendedName>
        <fullName evidence="15">Cytochrome P450</fullName>
    </recommendedName>
</protein>
<proteinExistence type="inferred from homology"/>
<keyword evidence="6" id="KW-0492">Microsome</keyword>
<dbReference type="Gene3D" id="1.10.630.10">
    <property type="entry name" value="Cytochrome P450"/>
    <property type="match status" value="1"/>
</dbReference>
<comment type="subcellular location">
    <subcellularLocation>
        <location evidence="2">Endoplasmic reticulum membrane</location>
        <topology evidence="2">Peripheral membrane protein</topology>
    </subcellularLocation>
    <subcellularLocation>
        <location evidence="1">Microsome membrane</location>
        <topology evidence="1">Peripheral membrane protein</topology>
    </subcellularLocation>
</comment>
<name>A0AAE0T5E5_9BIVA</name>
<evidence type="ECO:0000256" key="6">
    <source>
        <dbReference type="ARBA" id="ARBA00022848"/>
    </source>
</evidence>
<reference evidence="13" key="2">
    <citation type="journal article" date="2021" name="Genome Biol. Evol.">
        <title>Developing a high-quality reference genome for a parasitic bivalve with doubly uniparental inheritance (Bivalvia: Unionida).</title>
        <authorList>
            <person name="Smith C.H."/>
        </authorList>
    </citation>
    <scope>NUCLEOTIDE SEQUENCE</scope>
    <source>
        <strain evidence="13">CHS0354</strain>
        <tissue evidence="13">Mantle</tissue>
    </source>
</reference>
<organism evidence="13 14">
    <name type="scientific">Potamilus streckersoni</name>
    <dbReference type="NCBI Taxonomy" id="2493646"/>
    <lineage>
        <taxon>Eukaryota</taxon>
        <taxon>Metazoa</taxon>
        <taxon>Spiralia</taxon>
        <taxon>Lophotrochozoa</taxon>
        <taxon>Mollusca</taxon>
        <taxon>Bivalvia</taxon>
        <taxon>Autobranchia</taxon>
        <taxon>Heteroconchia</taxon>
        <taxon>Palaeoheterodonta</taxon>
        <taxon>Unionida</taxon>
        <taxon>Unionoidea</taxon>
        <taxon>Unionidae</taxon>
        <taxon>Ambleminae</taxon>
        <taxon>Lampsilini</taxon>
        <taxon>Potamilus</taxon>
    </lineage>
</organism>
<dbReference type="InterPro" id="IPR001128">
    <property type="entry name" value="Cyt_P450"/>
</dbReference>
<evidence type="ECO:0000256" key="7">
    <source>
        <dbReference type="ARBA" id="ARBA00023002"/>
    </source>
</evidence>
<keyword evidence="14" id="KW-1185">Reference proteome</keyword>
<keyword evidence="8 10" id="KW-0408">Iron</keyword>
<dbReference type="GO" id="GO:0016705">
    <property type="term" value="F:oxidoreductase activity, acting on paired donors, with incorporation or reduction of molecular oxygen"/>
    <property type="evidence" value="ECO:0007669"/>
    <property type="project" value="InterPro"/>
</dbReference>
<keyword evidence="12" id="KW-0812">Transmembrane</keyword>
<keyword evidence="4 10" id="KW-0349">Heme</keyword>
<dbReference type="GO" id="GO:0020037">
    <property type="term" value="F:heme binding"/>
    <property type="evidence" value="ECO:0007669"/>
    <property type="project" value="InterPro"/>
</dbReference>
<dbReference type="EMBL" id="JAEAOA010001069">
    <property type="protein sequence ID" value="KAK3603580.1"/>
    <property type="molecule type" value="Genomic_DNA"/>
</dbReference>
<reference evidence="13" key="3">
    <citation type="submission" date="2023-05" db="EMBL/GenBank/DDBJ databases">
        <authorList>
            <person name="Smith C.H."/>
        </authorList>
    </citation>
    <scope>NUCLEOTIDE SEQUENCE</scope>
    <source>
        <strain evidence="13">CHS0354</strain>
        <tissue evidence="13">Mantle</tissue>
    </source>
</reference>
<comment type="caution">
    <text evidence="13">The sequence shown here is derived from an EMBL/GenBank/DDBJ whole genome shotgun (WGS) entry which is preliminary data.</text>
</comment>
<dbReference type="GO" id="GO:0005789">
    <property type="term" value="C:endoplasmic reticulum membrane"/>
    <property type="evidence" value="ECO:0007669"/>
    <property type="project" value="UniProtKB-SubCell"/>
</dbReference>
<dbReference type="AlphaFoldDB" id="A0AAE0T5E5"/>
<dbReference type="Proteomes" id="UP001195483">
    <property type="component" value="Unassembled WGS sequence"/>
</dbReference>
<dbReference type="GO" id="GO:0005506">
    <property type="term" value="F:iron ion binding"/>
    <property type="evidence" value="ECO:0007669"/>
    <property type="project" value="InterPro"/>
</dbReference>
<dbReference type="InterPro" id="IPR036396">
    <property type="entry name" value="Cyt_P450_sf"/>
</dbReference>
<keyword evidence="6" id="KW-0256">Endoplasmic reticulum</keyword>
<comment type="similarity">
    <text evidence="3 11">Belongs to the cytochrome P450 family.</text>
</comment>
<evidence type="ECO:0000256" key="1">
    <source>
        <dbReference type="ARBA" id="ARBA00004174"/>
    </source>
</evidence>
<accession>A0AAE0T5E5</accession>
<keyword evidence="12" id="KW-0472">Membrane</keyword>
<evidence type="ECO:0000256" key="5">
    <source>
        <dbReference type="ARBA" id="ARBA00022723"/>
    </source>
</evidence>
<evidence type="ECO:0000256" key="10">
    <source>
        <dbReference type="PIRSR" id="PIRSR602401-1"/>
    </source>
</evidence>
<dbReference type="PANTHER" id="PTHR24302">
    <property type="entry name" value="CYTOCHROME P450 FAMILY 3"/>
    <property type="match status" value="1"/>
</dbReference>
<evidence type="ECO:0000256" key="8">
    <source>
        <dbReference type="ARBA" id="ARBA00023004"/>
    </source>
</evidence>
<dbReference type="PANTHER" id="PTHR24302:SF15">
    <property type="entry name" value="FATTY-ACID PEROXYGENASE"/>
    <property type="match status" value="1"/>
</dbReference>
<evidence type="ECO:0000256" key="9">
    <source>
        <dbReference type="ARBA" id="ARBA00043906"/>
    </source>
</evidence>
<dbReference type="PRINTS" id="PR00385">
    <property type="entry name" value="P450"/>
</dbReference>
<keyword evidence="7 11" id="KW-0560">Oxidoreductase</keyword>
<evidence type="ECO:0000313" key="14">
    <source>
        <dbReference type="Proteomes" id="UP001195483"/>
    </source>
</evidence>
<evidence type="ECO:0008006" key="15">
    <source>
        <dbReference type="Google" id="ProtNLM"/>
    </source>
</evidence>
<evidence type="ECO:0000256" key="3">
    <source>
        <dbReference type="ARBA" id="ARBA00010617"/>
    </source>
</evidence>
<comment type="cofactor">
    <cofactor evidence="10">
        <name>heme</name>
        <dbReference type="ChEBI" id="CHEBI:30413"/>
    </cofactor>
</comment>